<name>A0AAD5H871_9CHLO</name>
<accession>A0AAD5H871</accession>
<dbReference type="EMBL" id="JADXDR010000042">
    <property type="protein sequence ID" value="KAI7843232.1"/>
    <property type="molecule type" value="Genomic_DNA"/>
</dbReference>
<organism evidence="2 3">
    <name type="scientific">Chlorella ohadii</name>
    <dbReference type="NCBI Taxonomy" id="2649997"/>
    <lineage>
        <taxon>Eukaryota</taxon>
        <taxon>Viridiplantae</taxon>
        <taxon>Chlorophyta</taxon>
        <taxon>core chlorophytes</taxon>
        <taxon>Trebouxiophyceae</taxon>
        <taxon>Chlorellales</taxon>
        <taxon>Chlorellaceae</taxon>
        <taxon>Chlorella clade</taxon>
        <taxon>Chlorella</taxon>
    </lineage>
</organism>
<keyword evidence="3" id="KW-1185">Reference proteome</keyword>
<protein>
    <submittedName>
        <fullName evidence="2">Uncharacterized protein</fullName>
    </submittedName>
</protein>
<feature type="region of interest" description="Disordered" evidence="1">
    <location>
        <begin position="53"/>
        <end position="86"/>
    </location>
</feature>
<reference evidence="2" key="1">
    <citation type="submission" date="2020-11" db="EMBL/GenBank/DDBJ databases">
        <title>Chlorella ohadii genome sequencing and assembly.</title>
        <authorList>
            <person name="Murik O."/>
            <person name="Treves H."/>
            <person name="Kedem I."/>
            <person name="Shotland Y."/>
            <person name="Kaplan A."/>
        </authorList>
    </citation>
    <scope>NUCLEOTIDE SEQUENCE</scope>
    <source>
        <strain evidence="2">1</strain>
    </source>
</reference>
<dbReference type="Gene3D" id="3.40.50.150">
    <property type="entry name" value="Vaccinia Virus protein VP39"/>
    <property type="match status" value="1"/>
</dbReference>
<dbReference type="InterPro" id="IPR029063">
    <property type="entry name" value="SAM-dependent_MTases_sf"/>
</dbReference>
<dbReference type="AlphaFoldDB" id="A0AAD5H871"/>
<gene>
    <name evidence="2" type="ORF">COHA_003212</name>
</gene>
<comment type="caution">
    <text evidence="2">The sequence shown here is derived from an EMBL/GenBank/DDBJ whole genome shotgun (WGS) entry which is preliminary data.</text>
</comment>
<feature type="region of interest" description="Disordered" evidence="1">
    <location>
        <begin position="1"/>
        <end position="25"/>
    </location>
</feature>
<dbReference type="SUPFAM" id="SSF53335">
    <property type="entry name" value="S-adenosyl-L-methionine-dependent methyltransferases"/>
    <property type="match status" value="1"/>
</dbReference>
<evidence type="ECO:0000313" key="2">
    <source>
        <dbReference type="EMBL" id="KAI7843232.1"/>
    </source>
</evidence>
<evidence type="ECO:0000256" key="1">
    <source>
        <dbReference type="SAM" id="MobiDB-lite"/>
    </source>
</evidence>
<sequence>MRPGQTGPLLQAVSKGRPPGSPRLQRSPVVMVAALVLVATAGLLLVRLASSGSRDASGGAAGDGVQVDSGSSSSGGSSLPSGDASSDPVAAAAAAAVATAPPDPVSLAAAQKRARKAAALAKPEFRSHAEGLVLSPAAAEAVAACRGERCDLLTLFLLAVEETRRLVETGGCAVQHCPDALGIGERPLPITSPALGNRCEPLYNRGALEVVRQLLQPDWRGLEWFTGGSTSWFLARLAHLTSIETAPGFAAKARSVAEAQFDAAFLAARWELHVVPPAGPVATFGDAEDGWLFADYCSAAFVPEGTHFDVISVHGFARMACLRRAVQLLRPQGGLLVLPQAQRPAYQAAAALVPPHWLRLTDTHAFGQTIVWMSIQGP</sequence>
<evidence type="ECO:0000313" key="3">
    <source>
        <dbReference type="Proteomes" id="UP001205105"/>
    </source>
</evidence>
<dbReference type="Proteomes" id="UP001205105">
    <property type="component" value="Unassembled WGS sequence"/>
</dbReference>
<proteinExistence type="predicted"/>